<sequence>MFGVFSTAIALFIIQISNSVVAGPPPAQGTTQLFVAQLEMNNWSLVFRDTPCLFRALW</sequence>
<evidence type="ECO:0000313" key="2">
    <source>
        <dbReference type="EMBL" id="KAH3735706.1"/>
    </source>
</evidence>
<reference evidence="2" key="2">
    <citation type="submission" date="2020-11" db="EMBL/GenBank/DDBJ databases">
        <authorList>
            <person name="McCartney M.A."/>
            <person name="Auch B."/>
            <person name="Kono T."/>
            <person name="Mallez S."/>
            <person name="Becker A."/>
            <person name="Gohl D.M."/>
            <person name="Silverstein K.A.T."/>
            <person name="Koren S."/>
            <person name="Bechman K.B."/>
            <person name="Herman A."/>
            <person name="Abrahante J.E."/>
            <person name="Garbe J."/>
        </authorList>
    </citation>
    <scope>NUCLEOTIDE SEQUENCE</scope>
    <source>
        <strain evidence="2">Duluth1</strain>
        <tissue evidence="2">Whole animal</tissue>
    </source>
</reference>
<evidence type="ECO:0000313" key="3">
    <source>
        <dbReference type="Proteomes" id="UP000828390"/>
    </source>
</evidence>
<comment type="caution">
    <text evidence="2">The sequence shown here is derived from an EMBL/GenBank/DDBJ whole genome shotgun (WGS) entry which is preliminary data.</text>
</comment>
<dbReference type="AlphaFoldDB" id="A0A9D4CYB5"/>
<gene>
    <name evidence="2" type="ORF">DPMN_042241</name>
</gene>
<protein>
    <submittedName>
        <fullName evidence="2">Uncharacterized protein</fullName>
    </submittedName>
</protein>
<feature type="signal peptide" evidence="1">
    <location>
        <begin position="1"/>
        <end position="22"/>
    </location>
</feature>
<dbReference type="Proteomes" id="UP000828390">
    <property type="component" value="Unassembled WGS sequence"/>
</dbReference>
<evidence type="ECO:0000256" key="1">
    <source>
        <dbReference type="SAM" id="SignalP"/>
    </source>
</evidence>
<keyword evidence="3" id="KW-1185">Reference proteome</keyword>
<accession>A0A9D4CYB5</accession>
<feature type="chain" id="PRO_5038498854" evidence="1">
    <location>
        <begin position="23"/>
        <end position="58"/>
    </location>
</feature>
<proteinExistence type="predicted"/>
<reference evidence="2" key="1">
    <citation type="journal article" date="2019" name="bioRxiv">
        <title>The Genome of the Zebra Mussel, Dreissena polymorpha: A Resource for Invasive Species Research.</title>
        <authorList>
            <person name="McCartney M.A."/>
            <person name="Auch B."/>
            <person name="Kono T."/>
            <person name="Mallez S."/>
            <person name="Zhang Y."/>
            <person name="Obille A."/>
            <person name="Becker A."/>
            <person name="Abrahante J.E."/>
            <person name="Garbe J."/>
            <person name="Badalamenti J.P."/>
            <person name="Herman A."/>
            <person name="Mangelson H."/>
            <person name="Liachko I."/>
            <person name="Sullivan S."/>
            <person name="Sone E.D."/>
            <person name="Koren S."/>
            <person name="Silverstein K.A.T."/>
            <person name="Beckman K.B."/>
            <person name="Gohl D.M."/>
        </authorList>
    </citation>
    <scope>NUCLEOTIDE SEQUENCE</scope>
    <source>
        <strain evidence="2">Duluth1</strain>
        <tissue evidence="2">Whole animal</tissue>
    </source>
</reference>
<keyword evidence="1" id="KW-0732">Signal</keyword>
<dbReference type="EMBL" id="JAIWYP010000011">
    <property type="protein sequence ID" value="KAH3735706.1"/>
    <property type="molecule type" value="Genomic_DNA"/>
</dbReference>
<name>A0A9D4CYB5_DREPO</name>
<organism evidence="2 3">
    <name type="scientific">Dreissena polymorpha</name>
    <name type="common">Zebra mussel</name>
    <name type="synonym">Mytilus polymorpha</name>
    <dbReference type="NCBI Taxonomy" id="45954"/>
    <lineage>
        <taxon>Eukaryota</taxon>
        <taxon>Metazoa</taxon>
        <taxon>Spiralia</taxon>
        <taxon>Lophotrochozoa</taxon>
        <taxon>Mollusca</taxon>
        <taxon>Bivalvia</taxon>
        <taxon>Autobranchia</taxon>
        <taxon>Heteroconchia</taxon>
        <taxon>Euheterodonta</taxon>
        <taxon>Imparidentia</taxon>
        <taxon>Neoheterodontei</taxon>
        <taxon>Myida</taxon>
        <taxon>Dreissenoidea</taxon>
        <taxon>Dreissenidae</taxon>
        <taxon>Dreissena</taxon>
    </lineage>
</organism>